<dbReference type="InterPro" id="IPR020007">
    <property type="entry name" value="NeuB/NeuA"/>
</dbReference>
<reference evidence="3 5" key="2">
    <citation type="submission" date="2023-10" db="EMBL/GenBank/DDBJ databases">
        <title>To unveil natural product biosynthetic capacity in Pseudoalteromonas.</title>
        <authorList>
            <person name="Wang J."/>
        </authorList>
    </citation>
    <scope>NUCLEOTIDE SEQUENCE [LARGE SCALE GENOMIC DNA]</scope>
    <source>
        <strain evidence="3 5">DSM 15914</strain>
    </source>
</reference>
<dbReference type="AlphaFoldDB" id="A0A8I2KRV0"/>
<dbReference type="Proteomes" id="UP000646877">
    <property type="component" value="Unassembled WGS sequence"/>
</dbReference>
<dbReference type="InterPro" id="IPR057736">
    <property type="entry name" value="SAF_PseI/NeuA/NeuB"/>
</dbReference>
<dbReference type="SUPFAM" id="SSF51569">
    <property type="entry name" value="Aldolase"/>
    <property type="match status" value="1"/>
</dbReference>
<dbReference type="InterPro" id="IPR051690">
    <property type="entry name" value="PseI-like"/>
</dbReference>
<dbReference type="CDD" id="cd11615">
    <property type="entry name" value="SAF_NeuB_like"/>
    <property type="match status" value="1"/>
</dbReference>
<dbReference type="EMBL" id="WEIA01000015">
    <property type="protein sequence ID" value="NLR23408.1"/>
    <property type="molecule type" value="Genomic_DNA"/>
</dbReference>
<evidence type="ECO:0000313" key="5">
    <source>
        <dbReference type="Proteomes" id="UP001304419"/>
    </source>
</evidence>
<dbReference type="PROSITE" id="PS50844">
    <property type="entry name" value="AFP_LIKE"/>
    <property type="match status" value="1"/>
</dbReference>
<evidence type="ECO:0000313" key="4">
    <source>
        <dbReference type="Proteomes" id="UP000646877"/>
    </source>
</evidence>
<dbReference type="Pfam" id="PF08666">
    <property type="entry name" value="SAF"/>
    <property type="match status" value="1"/>
</dbReference>
<dbReference type="SUPFAM" id="SSF51269">
    <property type="entry name" value="AFP III-like domain"/>
    <property type="match status" value="1"/>
</dbReference>
<dbReference type="GO" id="GO:0047444">
    <property type="term" value="F:N-acylneuraminate-9-phosphate synthase activity"/>
    <property type="evidence" value="ECO:0007669"/>
    <property type="project" value="TreeGrafter"/>
</dbReference>
<dbReference type="EMBL" id="CP137578">
    <property type="protein sequence ID" value="WOX29213.1"/>
    <property type="molecule type" value="Genomic_DNA"/>
</dbReference>
<dbReference type="InterPro" id="IPR006190">
    <property type="entry name" value="SAF_AFP_Neu5Ac"/>
</dbReference>
<evidence type="ECO:0000313" key="3">
    <source>
        <dbReference type="EMBL" id="WOX29213.1"/>
    </source>
</evidence>
<dbReference type="InterPro" id="IPR013785">
    <property type="entry name" value="Aldolase_TIM"/>
</dbReference>
<dbReference type="NCBIfam" id="TIGR03569">
    <property type="entry name" value="NeuB_NnaB"/>
    <property type="match status" value="1"/>
</dbReference>
<dbReference type="PANTHER" id="PTHR42966">
    <property type="entry name" value="N-ACETYLNEURAMINATE SYNTHASE"/>
    <property type="match status" value="1"/>
</dbReference>
<organism evidence="2 4">
    <name type="scientific">Pseudoalteromonas maricaloris</name>
    <dbReference type="NCBI Taxonomy" id="184924"/>
    <lineage>
        <taxon>Bacteria</taxon>
        <taxon>Pseudomonadati</taxon>
        <taxon>Pseudomonadota</taxon>
        <taxon>Gammaproteobacteria</taxon>
        <taxon>Alteromonadales</taxon>
        <taxon>Pseudoalteromonadaceae</taxon>
        <taxon>Pseudoalteromonas</taxon>
    </lineage>
</organism>
<protein>
    <submittedName>
        <fullName evidence="2">N-acetylneuraminate synthase</fullName>
        <ecNumber evidence="2">2.5.1.56</ecNumber>
    </submittedName>
</protein>
<dbReference type="Proteomes" id="UP001304419">
    <property type="component" value="Chromosome 1"/>
</dbReference>
<dbReference type="PANTHER" id="PTHR42966:SF1">
    <property type="entry name" value="SIALIC ACID SYNTHASE"/>
    <property type="match status" value="1"/>
</dbReference>
<keyword evidence="5" id="KW-1185">Reference proteome</keyword>
<dbReference type="RefSeq" id="WP_193522376.1">
    <property type="nucleotide sequence ID" value="NZ_CBCSDF010000019.1"/>
</dbReference>
<keyword evidence="2" id="KW-0808">Transferase</keyword>
<gene>
    <name evidence="2" type="primary">neuB</name>
    <name evidence="2" type="ORF">F9Y85_19240</name>
    <name evidence="3" type="ORF">R5H13_02775</name>
</gene>
<dbReference type="InterPro" id="IPR036732">
    <property type="entry name" value="AFP_Neu5c_C_sf"/>
</dbReference>
<dbReference type="Pfam" id="PF03102">
    <property type="entry name" value="NeuB"/>
    <property type="match status" value="1"/>
</dbReference>
<reference evidence="2" key="1">
    <citation type="submission" date="2019-10" db="EMBL/GenBank/DDBJ databases">
        <authorList>
            <person name="Paulsen S."/>
        </authorList>
    </citation>
    <scope>NUCLEOTIDE SEQUENCE</scope>
    <source>
        <strain evidence="2">LMG 19692</strain>
    </source>
</reference>
<dbReference type="EC" id="2.5.1.56" evidence="2"/>
<accession>A0A8I2KRV0</accession>
<dbReference type="Gene3D" id="3.20.20.70">
    <property type="entry name" value="Aldolase class I"/>
    <property type="match status" value="1"/>
</dbReference>
<feature type="domain" description="AFP-like" evidence="1">
    <location>
        <begin position="304"/>
        <end position="356"/>
    </location>
</feature>
<dbReference type="GO" id="GO:0016051">
    <property type="term" value="P:carbohydrate biosynthetic process"/>
    <property type="evidence" value="ECO:0007669"/>
    <property type="project" value="InterPro"/>
</dbReference>
<dbReference type="GO" id="GO:0050462">
    <property type="term" value="F:N-acetylneuraminate synthase activity"/>
    <property type="evidence" value="ECO:0007669"/>
    <property type="project" value="UniProtKB-EC"/>
</dbReference>
<evidence type="ECO:0000313" key="2">
    <source>
        <dbReference type="EMBL" id="NLR23408.1"/>
    </source>
</evidence>
<dbReference type="InterPro" id="IPR013974">
    <property type="entry name" value="SAF"/>
</dbReference>
<proteinExistence type="predicted"/>
<dbReference type="InterPro" id="IPR013132">
    <property type="entry name" value="PseI/NeuA/B-like_N"/>
</dbReference>
<evidence type="ECO:0000259" key="1">
    <source>
        <dbReference type="PROSITE" id="PS50844"/>
    </source>
</evidence>
<dbReference type="Gene3D" id="3.90.1210.10">
    <property type="entry name" value="Antifreeze-like/N-acetylneuraminic acid synthase C-terminal domain"/>
    <property type="match status" value="1"/>
</dbReference>
<name>A0A8I2KRV0_9GAMM</name>
<sequence>MTLIIAEAGVNHNGSDELAYALVDAAYQAGADIVKFQTFKAKNIVTRDAEQADYQARNSGQKESQYSMLKRLELSYETHHKLVEYCQELGIEFLSTAFDSESLDFLVNDLGIKRLKLPSGEITNAPLVLEHARTGCDLIVSTGMATLAEIEQVLSVIAFGYLNPSSNPEFDQLQAAYFSDEGKRLLKQKVTLLHCTTEYPAPFNDINLNAMDTMSDSFKLAVGYSDHSEGITVPIAAVAKGAVLIEKHFTVDKSLPGPDHKASLDPAELKAMIESIRIVEKVLGDGIKGPRPSEVKNKTIARKSLVAAKDIALGETFNENNLTIKRPGSGVAPIKYWSYLGCQSQRAYKIGELINE</sequence>